<dbReference type="RefSeq" id="WP_188335899.1">
    <property type="nucleotide sequence ID" value="NZ_CP061281.1"/>
</dbReference>
<dbReference type="PANTHER" id="PTHR30055:SF234">
    <property type="entry name" value="HTH-TYPE TRANSCRIPTIONAL REGULATOR BETI"/>
    <property type="match status" value="1"/>
</dbReference>
<dbReference type="PANTHER" id="PTHR30055">
    <property type="entry name" value="HTH-TYPE TRANSCRIPTIONAL REGULATOR RUTR"/>
    <property type="match status" value="1"/>
</dbReference>
<organism evidence="7 8">
    <name type="scientific">Streptomyces xanthii</name>
    <dbReference type="NCBI Taxonomy" id="2768069"/>
    <lineage>
        <taxon>Bacteria</taxon>
        <taxon>Bacillati</taxon>
        <taxon>Actinomycetota</taxon>
        <taxon>Actinomycetes</taxon>
        <taxon>Kitasatosporales</taxon>
        <taxon>Streptomycetaceae</taxon>
        <taxon>Streptomyces</taxon>
    </lineage>
</organism>
<accession>A0A7H1B340</accession>
<dbReference type="AlphaFoldDB" id="A0A7H1B340"/>
<proteinExistence type="predicted"/>
<gene>
    <name evidence="7" type="ORF">IAG42_05580</name>
</gene>
<evidence type="ECO:0000256" key="2">
    <source>
        <dbReference type="ARBA" id="ARBA00023015"/>
    </source>
</evidence>
<dbReference type="InterPro" id="IPR001647">
    <property type="entry name" value="HTH_TetR"/>
</dbReference>
<evidence type="ECO:0000259" key="6">
    <source>
        <dbReference type="PROSITE" id="PS50977"/>
    </source>
</evidence>
<evidence type="ECO:0000313" key="7">
    <source>
        <dbReference type="EMBL" id="QNS03145.1"/>
    </source>
</evidence>
<evidence type="ECO:0000256" key="5">
    <source>
        <dbReference type="PROSITE-ProRule" id="PRU00335"/>
    </source>
</evidence>
<dbReference type="InterPro" id="IPR039538">
    <property type="entry name" value="BetI_C"/>
</dbReference>
<evidence type="ECO:0000256" key="4">
    <source>
        <dbReference type="ARBA" id="ARBA00023163"/>
    </source>
</evidence>
<dbReference type="GO" id="GO:0003700">
    <property type="term" value="F:DNA-binding transcription factor activity"/>
    <property type="evidence" value="ECO:0007669"/>
    <property type="project" value="TreeGrafter"/>
</dbReference>
<keyword evidence="4" id="KW-0804">Transcription</keyword>
<keyword evidence="1" id="KW-0678">Repressor</keyword>
<dbReference type="SUPFAM" id="SSF46689">
    <property type="entry name" value="Homeodomain-like"/>
    <property type="match status" value="1"/>
</dbReference>
<dbReference type="PROSITE" id="PS50977">
    <property type="entry name" value="HTH_TETR_2"/>
    <property type="match status" value="1"/>
</dbReference>
<dbReference type="KEGG" id="sxn:IAG42_05580"/>
<dbReference type="Proteomes" id="UP000516428">
    <property type="component" value="Chromosome"/>
</dbReference>
<dbReference type="Gene3D" id="1.10.357.10">
    <property type="entry name" value="Tetracycline Repressor, domain 2"/>
    <property type="match status" value="1"/>
</dbReference>
<feature type="domain" description="HTH tetR-type" evidence="6">
    <location>
        <begin position="15"/>
        <end position="75"/>
    </location>
</feature>
<keyword evidence="8" id="KW-1185">Reference proteome</keyword>
<keyword evidence="3 5" id="KW-0238">DNA-binding</keyword>
<evidence type="ECO:0000313" key="8">
    <source>
        <dbReference type="Proteomes" id="UP000516428"/>
    </source>
</evidence>
<dbReference type="InterPro" id="IPR036271">
    <property type="entry name" value="Tet_transcr_reg_TetR-rel_C_sf"/>
</dbReference>
<evidence type="ECO:0000256" key="1">
    <source>
        <dbReference type="ARBA" id="ARBA00022491"/>
    </source>
</evidence>
<protein>
    <submittedName>
        <fullName evidence="7">TetR family transcriptional regulator C-terminal domain-containing protein</fullName>
    </submittedName>
</protein>
<evidence type="ECO:0000256" key="3">
    <source>
        <dbReference type="ARBA" id="ARBA00023125"/>
    </source>
</evidence>
<keyword evidence="2" id="KW-0805">Transcription regulation</keyword>
<name>A0A7H1B340_9ACTN</name>
<reference evidence="7 8" key="1">
    <citation type="submission" date="2020-09" db="EMBL/GenBank/DDBJ databases">
        <title>A novel species.</title>
        <authorList>
            <person name="Gao J."/>
        </authorList>
    </citation>
    <scope>NUCLEOTIDE SEQUENCE [LARGE SCALE GENOMIC DNA]</scope>
    <source>
        <strain evidence="7 8">CRXT-Y-14</strain>
    </source>
</reference>
<dbReference type="SUPFAM" id="SSF48498">
    <property type="entry name" value="Tetracyclin repressor-like, C-terminal domain"/>
    <property type="match status" value="1"/>
</dbReference>
<feature type="DNA-binding region" description="H-T-H motif" evidence="5">
    <location>
        <begin position="38"/>
        <end position="57"/>
    </location>
</feature>
<sequence length="209" mass="22369">MPSSVERKRIRKSPTERRAEIVAKAAEIALSEGLESITLRRIGEELDVRPGLVSHYFPSAEELVAEAFGDAASGELDALIPPAAPDTDPTARLAAFFAHTSGPAWNDISALWVNARHLSRYRPALSSRVAEQEAAWRDRLSGLLADGVAHGAFRTPDPVVTAQMILVVLDGLGADAGAEHDVLPPAVRRMAITLAEHELGLDKGALAPY</sequence>
<dbReference type="InterPro" id="IPR009057">
    <property type="entry name" value="Homeodomain-like_sf"/>
</dbReference>
<dbReference type="GO" id="GO:0000976">
    <property type="term" value="F:transcription cis-regulatory region binding"/>
    <property type="evidence" value="ECO:0007669"/>
    <property type="project" value="TreeGrafter"/>
</dbReference>
<dbReference type="InterPro" id="IPR050109">
    <property type="entry name" value="HTH-type_TetR-like_transc_reg"/>
</dbReference>
<dbReference type="Pfam" id="PF00440">
    <property type="entry name" value="TetR_N"/>
    <property type="match status" value="1"/>
</dbReference>
<dbReference type="EMBL" id="CP061281">
    <property type="protein sequence ID" value="QNS03145.1"/>
    <property type="molecule type" value="Genomic_DNA"/>
</dbReference>
<dbReference type="Pfam" id="PF13977">
    <property type="entry name" value="TetR_C_6"/>
    <property type="match status" value="1"/>
</dbReference>